<sequence>MASSLLPPAQASEGLVRPVRLVAIDMDGTLLPDFSTVVSERNQRALREAQDAGIVVAIATGRRQAFTAPLLTGVGLRADAPLITSNGAVTRSFSGERIDSTRLEPRIARGLCGILRGIGLLVFTLDKTEKPDLIVEDLVMVTGRLSKWVEANQTAIQEVNPIENALGDDVDLIQGMAAGTIAEMAEAERLLAESEWTEQFECVRTAYPGSDLSILDLLPKGVSKRYALERLAKRLGIAREETMAIGDNWNDEAMLDWAGVGVLMGNATEELRAMAPERGWTIAPPNSQDGVAVMLEKAIATQSSATLG</sequence>
<proteinExistence type="predicted"/>
<dbReference type="RefSeq" id="WP_263337049.1">
    <property type="nucleotide sequence ID" value="NZ_JAGSYH010000004.1"/>
</dbReference>
<dbReference type="CDD" id="cd07516">
    <property type="entry name" value="HAD_Pase"/>
    <property type="match status" value="1"/>
</dbReference>
<comment type="caution">
    <text evidence="1">The sequence shown here is derived from an EMBL/GenBank/DDBJ whole genome shotgun (WGS) entry which is preliminary data.</text>
</comment>
<dbReference type="EMBL" id="JBHSPH010000002">
    <property type="protein sequence ID" value="MFC5861626.1"/>
    <property type="molecule type" value="Genomic_DNA"/>
</dbReference>
<gene>
    <name evidence="1" type="ORF">ACFPT7_04930</name>
</gene>
<dbReference type="NCBIfam" id="TIGR01484">
    <property type="entry name" value="HAD-SF-IIB"/>
    <property type="match status" value="1"/>
</dbReference>
<dbReference type="Gene3D" id="3.30.1240.10">
    <property type="match status" value="1"/>
</dbReference>
<keyword evidence="1" id="KW-0378">Hydrolase</keyword>
<evidence type="ECO:0000313" key="2">
    <source>
        <dbReference type="Proteomes" id="UP001596091"/>
    </source>
</evidence>
<protein>
    <submittedName>
        <fullName evidence="1">Cof-type HAD-IIB family hydrolase</fullName>
        <ecNumber evidence="1">3.1.3.-</ecNumber>
    </submittedName>
</protein>
<name>A0ABW1EBB8_9BACT</name>
<dbReference type="Proteomes" id="UP001596091">
    <property type="component" value="Unassembled WGS sequence"/>
</dbReference>
<dbReference type="Gene3D" id="3.40.50.1000">
    <property type="entry name" value="HAD superfamily/HAD-like"/>
    <property type="match status" value="1"/>
</dbReference>
<dbReference type="SUPFAM" id="SSF56784">
    <property type="entry name" value="HAD-like"/>
    <property type="match status" value="1"/>
</dbReference>
<organism evidence="1 2">
    <name type="scientific">Acidicapsa dinghuensis</name>
    <dbReference type="NCBI Taxonomy" id="2218256"/>
    <lineage>
        <taxon>Bacteria</taxon>
        <taxon>Pseudomonadati</taxon>
        <taxon>Acidobacteriota</taxon>
        <taxon>Terriglobia</taxon>
        <taxon>Terriglobales</taxon>
        <taxon>Acidobacteriaceae</taxon>
        <taxon>Acidicapsa</taxon>
    </lineage>
</organism>
<dbReference type="InterPro" id="IPR036412">
    <property type="entry name" value="HAD-like_sf"/>
</dbReference>
<dbReference type="InterPro" id="IPR006379">
    <property type="entry name" value="HAD-SF_hydro_IIB"/>
</dbReference>
<dbReference type="PANTHER" id="PTHR10000">
    <property type="entry name" value="PHOSPHOSERINE PHOSPHATASE"/>
    <property type="match status" value="1"/>
</dbReference>
<dbReference type="PROSITE" id="PS01229">
    <property type="entry name" value="COF_2"/>
    <property type="match status" value="1"/>
</dbReference>
<dbReference type="SFLD" id="SFLDG01140">
    <property type="entry name" value="C2.B:_Phosphomannomutase_and_P"/>
    <property type="match status" value="1"/>
</dbReference>
<dbReference type="GO" id="GO:0016787">
    <property type="term" value="F:hydrolase activity"/>
    <property type="evidence" value="ECO:0007669"/>
    <property type="project" value="UniProtKB-KW"/>
</dbReference>
<dbReference type="EC" id="3.1.3.-" evidence="1"/>
<dbReference type="PANTHER" id="PTHR10000:SF8">
    <property type="entry name" value="HAD SUPERFAMILY HYDROLASE-LIKE, TYPE 3"/>
    <property type="match status" value="1"/>
</dbReference>
<dbReference type="SFLD" id="SFLDS00003">
    <property type="entry name" value="Haloacid_Dehalogenase"/>
    <property type="match status" value="1"/>
</dbReference>
<keyword evidence="2" id="KW-1185">Reference proteome</keyword>
<evidence type="ECO:0000313" key="1">
    <source>
        <dbReference type="EMBL" id="MFC5861626.1"/>
    </source>
</evidence>
<accession>A0ABW1EBB8</accession>
<dbReference type="InterPro" id="IPR023214">
    <property type="entry name" value="HAD_sf"/>
</dbReference>
<dbReference type="Pfam" id="PF08282">
    <property type="entry name" value="Hydrolase_3"/>
    <property type="match status" value="1"/>
</dbReference>
<reference evidence="2" key="1">
    <citation type="journal article" date="2019" name="Int. J. Syst. Evol. Microbiol.">
        <title>The Global Catalogue of Microorganisms (GCM) 10K type strain sequencing project: providing services to taxonomists for standard genome sequencing and annotation.</title>
        <authorList>
            <consortium name="The Broad Institute Genomics Platform"/>
            <consortium name="The Broad Institute Genome Sequencing Center for Infectious Disease"/>
            <person name="Wu L."/>
            <person name="Ma J."/>
        </authorList>
    </citation>
    <scope>NUCLEOTIDE SEQUENCE [LARGE SCALE GENOMIC DNA]</scope>
    <source>
        <strain evidence="2">JCM 4087</strain>
    </source>
</reference>